<sequence length="131" mass="15127">MQNRRFSLLASEFIQFTQGTVMKVELGEALSCQYGERQCRIEDAQRVGLANQLLILVEMPELTTRAELALHLNGEFHLSSDGYLARLSNGAFYFIRHRPITEYPQELVRYLSESVKFAEYLSTEIKDYVVD</sequence>
<reference evidence="1 2" key="1">
    <citation type="submission" date="2017-08" db="EMBL/GenBank/DDBJ databases">
        <title>The Vibrio qinghaiensis sp.-Q67 is a luminous bacteria isolated firstly from Qinghai lake, Qinghai province, China, which has been proved to be very sensitive to detect environmental and food pollutants. Therefore, complete genome analysis of V. qinghaiensis sp.-Q67 highlights the potential application of this strain on detection of hazards in the contaminated environments.</title>
        <authorList>
            <person name="Gong L."/>
        </authorList>
    </citation>
    <scope>NUCLEOTIDE SEQUENCE [LARGE SCALE GENOMIC DNA]</scope>
    <source>
        <strain evidence="1 2">Q67</strain>
    </source>
</reference>
<dbReference type="KEGG" id="vqi:CCZ37_07355"/>
<evidence type="ECO:0000313" key="1">
    <source>
        <dbReference type="EMBL" id="ASU22418.1"/>
    </source>
</evidence>
<dbReference type="EMBL" id="CP022741">
    <property type="protein sequence ID" value="ASU22418.1"/>
    <property type="molecule type" value="Genomic_DNA"/>
</dbReference>
<organism evidence="1 2">
    <name type="scientific">Vibrio qinghaiensis</name>
    <dbReference type="NCBI Taxonomy" id="2025808"/>
    <lineage>
        <taxon>Bacteria</taxon>
        <taxon>Pseudomonadati</taxon>
        <taxon>Pseudomonadota</taxon>
        <taxon>Gammaproteobacteria</taxon>
        <taxon>Vibrionales</taxon>
        <taxon>Vibrionaceae</taxon>
        <taxon>Vibrio</taxon>
    </lineage>
</organism>
<accession>A0A223MXX3</accession>
<dbReference type="Proteomes" id="UP000215148">
    <property type="component" value="Chromosome 1"/>
</dbReference>
<keyword evidence="2" id="KW-1185">Reference proteome</keyword>
<proteinExistence type="predicted"/>
<protein>
    <submittedName>
        <fullName evidence="1">Uncharacterized protein</fullName>
    </submittedName>
</protein>
<name>A0A223MXX3_9VIBR</name>
<gene>
    <name evidence="1" type="ORF">CCZ37_07355</name>
</gene>
<evidence type="ECO:0000313" key="2">
    <source>
        <dbReference type="Proteomes" id="UP000215148"/>
    </source>
</evidence>
<dbReference type="AlphaFoldDB" id="A0A223MXX3"/>
<dbReference type="RefSeq" id="WP_094500177.1">
    <property type="nucleotide sequence ID" value="NZ_CAWNHI010000001.1"/>
</dbReference>